<dbReference type="OrthoDB" id="3625848at2759"/>
<name>N1QF51_SPHMS</name>
<proteinExistence type="predicted"/>
<gene>
    <name evidence="1" type="ORF">SEPMUDRAFT_67176</name>
</gene>
<reference evidence="1 2" key="1">
    <citation type="journal article" date="2012" name="PLoS Pathog.">
        <title>Diverse lifestyles and strategies of plant pathogenesis encoded in the genomes of eighteen Dothideomycetes fungi.</title>
        <authorList>
            <person name="Ohm R.A."/>
            <person name="Feau N."/>
            <person name="Henrissat B."/>
            <person name="Schoch C.L."/>
            <person name="Horwitz B.A."/>
            <person name="Barry K.W."/>
            <person name="Condon B.J."/>
            <person name="Copeland A.C."/>
            <person name="Dhillon B."/>
            <person name="Glaser F."/>
            <person name="Hesse C.N."/>
            <person name="Kosti I."/>
            <person name="LaButti K."/>
            <person name="Lindquist E.A."/>
            <person name="Lucas S."/>
            <person name="Salamov A.A."/>
            <person name="Bradshaw R.E."/>
            <person name="Ciuffetti L."/>
            <person name="Hamelin R.C."/>
            <person name="Kema G.H.J."/>
            <person name="Lawrence C."/>
            <person name="Scott J.A."/>
            <person name="Spatafora J.W."/>
            <person name="Turgeon B.G."/>
            <person name="de Wit P.J.G.M."/>
            <person name="Zhong S."/>
            <person name="Goodwin S.B."/>
            <person name="Grigoriev I.V."/>
        </authorList>
    </citation>
    <scope>NUCLEOTIDE SEQUENCE [LARGE SCALE GENOMIC DNA]</scope>
    <source>
        <strain evidence="1 2">SO2202</strain>
    </source>
</reference>
<organism evidence="1 2">
    <name type="scientific">Sphaerulina musiva (strain SO2202)</name>
    <name type="common">Poplar stem canker fungus</name>
    <name type="synonym">Septoria musiva</name>
    <dbReference type="NCBI Taxonomy" id="692275"/>
    <lineage>
        <taxon>Eukaryota</taxon>
        <taxon>Fungi</taxon>
        <taxon>Dikarya</taxon>
        <taxon>Ascomycota</taxon>
        <taxon>Pezizomycotina</taxon>
        <taxon>Dothideomycetes</taxon>
        <taxon>Dothideomycetidae</taxon>
        <taxon>Mycosphaerellales</taxon>
        <taxon>Mycosphaerellaceae</taxon>
        <taxon>Sphaerulina</taxon>
    </lineage>
</organism>
<keyword evidence="2" id="KW-1185">Reference proteome</keyword>
<dbReference type="AlphaFoldDB" id="N1QF51"/>
<evidence type="ECO:0000313" key="1">
    <source>
        <dbReference type="EMBL" id="EMF11848.1"/>
    </source>
</evidence>
<evidence type="ECO:0000313" key="2">
    <source>
        <dbReference type="Proteomes" id="UP000016931"/>
    </source>
</evidence>
<dbReference type="HOGENOM" id="CLU_139874_0_0_1"/>
<sequence length="144" mass="16853">MATYLTRPASNSEGITAELERLSIIGIQRINNRDWSYSSPEAQELLTPEQWQSRFDNQVELLTWQQQNDVWQQLVEELHPHCHFEITSVSSTIREKENLAIVWIQTTVTGIENVHIPGLSELSWRLEDGKWWFFYHVGIRGFLG</sequence>
<dbReference type="Proteomes" id="UP000016931">
    <property type="component" value="Unassembled WGS sequence"/>
</dbReference>
<evidence type="ECO:0008006" key="3">
    <source>
        <dbReference type="Google" id="ProtNLM"/>
    </source>
</evidence>
<protein>
    <recommendedName>
        <fullName evidence="3">SnoaL-like domain-containing protein</fullName>
    </recommendedName>
</protein>
<dbReference type="GeneID" id="27906916"/>
<accession>N1QF51</accession>
<dbReference type="eggNOG" id="ENOG502TM8H">
    <property type="taxonomic scope" value="Eukaryota"/>
</dbReference>
<dbReference type="RefSeq" id="XP_016759969.1">
    <property type="nucleotide sequence ID" value="XM_016909779.1"/>
</dbReference>
<dbReference type="EMBL" id="KB456265">
    <property type="protein sequence ID" value="EMF11848.1"/>
    <property type="molecule type" value="Genomic_DNA"/>
</dbReference>